<dbReference type="SMART" id="SM00537">
    <property type="entry name" value="DCX"/>
    <property type="match status" value="1"/>
</dbReference>
<evidence type="ECO:0000313" key="4">
    <source>
        <dbReference type="RefSeq" id="XP_022104545.1"/>
    </source>
</evidence>
<dbReference type="SUPFAM" id="SSF89837">
    <property type="entry name" value="Doublecortin (DC)"/>
    <property type="match status" value="1"/>
</dbReference>
<feature type="compositionally biased region" description="Basic and acidic residues" evidence="1">
    <location>
        <begin position="219"/>
        <end position="234"/>
    </location>
</feature>
<dbReference type="PROSITE" id="PS50309">
    <property type="entry name" value="DC"/>
    <property type="match status" value="1"/>
</dbReference>
<feature type="compositionally biased region" description="Polar residues" evidence="1">
    <location>
        <begin position="144"/>
        <end position="153"/>
    </location>
</feature>
<gene>
    <name evidence="4" type="primary">LOC110986719</name>
</gene>
<evidence type="ECO:0000313" key="3">
    <source>
        <dbReference type="Proteomes" id="UP000694845"/>
    </source>
</evidence>
<feature type="compositionally biased region" description="Basic and acidic residues" evidence="1">
    <location>
        <begin position="177"/>
        <end position="189"/>
    </location>
</feature>
<dbReference type="GO" id="GO:0005874">
    <property type="term" value="C:microtubule"/>
    <property type="evidence" value="ECO:0007669"/>
    <property type="project" value="TreeGrafter"/>
</dbReference>
<dbReference type="Pfam" id="PF03607">
    <property type="entry name" value="DCX"/>
    <property type="match status" value="1"/>
</dbReference>
<keyword evidence="3" id="KW-1185">Reference proteome</keyword>
<dbReference type="KEGG" id="aplc:110986719"/>
<dbReference type="Proteomes" id="UP000694845">
    <property type="component" value="Unplaced"/>
</dbReference>
<dbReference type="InterPro" id="IPR036572">
    <property type="entry name" value="Doublecortin_dom_sf"/>
</dbReference>
<feature type="compositionally biased region" description="Basic and acidic residues" evidence="1">
    <location>
        <begin position="243"/>
        <end position="258"/>
    </location>
</feature>
<organism evidence="3 4">
    <name type="scientific">Acanthaster planci</name>
    <name type="common">Crown-of-thorns starfish</name>
    <dbReference type="NCBI Taxonomy" id="133434"/>
    <lineage>
        <taxon>Eukaryota</taxon>
        <taxon>Metazoa</taxon>
        <taxon>Echinodermata</taxon>
        <taxon>Eleutherozoa</taxon>
        <taxon>Asterozoa</taxon>
        <taxon>Asteroidea</taxon>
        <taxon>Valvatacea</taxon>
        <taxon>Valvatida</taxon>
        <taxon>Acanthasteridae</taxon>
        <taxon>Acanthaster</taxon>
    </lineage>
</organism>
<sequence length="266" mass="30141">MDEDQTNHTGMFPSIDQNVKERRAVKRIQPVGHSNIRVSAKCIKRQEGPKVVHAITTFAISLLTSVFRNGGDMSPAVRVLLHKNQMLSMVHILDHITSKVTLTSGAVRRLYHMSGKLVLDGSELENEQCYVAAGGEKFKKRGYNIQNLQQTSPRNKRVLPPVTRRPPPKAKPSPIREQQKPTHQPREPKPPPPKQEVPARRLPPKPAAQPEQKPKSRRPKPEKTAEQREAEAVFHHKPAIVKRSREKEEQPKESLDYEGKLSIILI</sequence>
<feature type="domain" description="Doublecortin" evidence="2">
    <location>
        <begin position="62"/>
        <end position="144"/>
    </location>
</feature>
<dbReference type="InterPro" id="IPR003533">
    <property type="entry name" value="Doublecortin_dom"/>
</dbReference>
<dbReference type="GO" id="GO:0035556">
    <property type="term" value="P:intracellular signal transduction"/>
    <property type="evidence" value="ECO:0007669"/>
    <property type="project" value="InterPro"/>
</dbReference>
<evidence type="ECO:0000259" key="2">
    <source>
        <dbReference type="PROSITE" id="PS50309"/>
    </source>
</evidence>
<feature type="region of interest" description="Disordered" evidence="1">
    <location>
        <begin position="143"/>
        <end position="258"/>
    </location>
</feature>
<dbReference type="RefSeq" id="XP_022104545.1">
    <property type="nucleotide sequence ID" value="XM_022248853.1"/>
</dbReference>
<name>A0A8B7ZI48_ACAPL</name>
<dbReference type="GeneID" id="110986719"/>
<dbReference type="PANTHER" id="PTHR23004">
    <property type="entry name" value="DOUBLECORTIN DOMAIN CONTAINING 2"/>
    <property type="match status" value="1"/>
</dbReference>
<dbReference type="OrthoDB" id="1738954at2759"/>
<proteinExistence type="predicted"/>
<dbReference type="OMA" id="LENEQCY"/>
<dbReference type="AlphaFoldDB" id="A0A8B7ZI48"/>
<dbReference type="GO" id="GO:0005815">
    <property type="term" value="C:microtubule organizing center"/>
    <property type="evidence" value="ECO:0007669"/>
    <property type="project" value="TreeGrafter"/>
</dbReference>
<accession>A0A8B7ZI48</accession>
<dbReference type="PANTHER" id="PTHR23004:SF11">
    <property type="entry name" value="PROTEIN RPI-1"/>
    <property type="match status" value="1"/>
</dbReference>
<evidence type="ECO:0000256" key="1">
    <source>
        <dbReference type="SAM" id="MobiDB-lite"/>
    </source>
</evidence>
<protein>
    <submittedName>
        <fullName evidence="4">Doublecortin domain-containing protein 2-like</fullName>
    </submittedName>
</protein>
<reference evidence="4" key="1">
    <citation type="submission" date="2025-08" db="UniProtKB">
        <authorList>
            <consortium name="RefSeq"/>
        </authorList>
    </citation>
    <scope>IDENTIFICATION</scope>
</reference>
<dbReference type="Gene3D" id="3.10.20.230">
    <property type="entry name" value="Doublecortin domain"/>
    <property type="match status" value="1"/>
</dbReference>